<evidence type="ECO:0000313" key="1">
    <source>
        <dbReference type="EMBL" id="SBW28641.1"/>
    </source>
</evidence>
<name>A0A1C3PFN4_9ACTN</name>
<reference evidence="2" key="1">
    <citation type="submission" date="2016-02" db="EMBL/GenBank/DDBJ databases">
        <authorList>
            <person name="Wibberg D."/>
        </authorList>
    </citation>
    <scope>NUCLEOTIDE SEQUENCE [LARGE SCALE GENOMIC DNA]</scope>
</reference>
<accession>A0A1C3PFN4</accession>
<keyword evidence="2" id="KW-1185">Reference proteome</keyword>
<protein>
    <submittedName>
        <fullName evidence="1">Uncharacterized protein</fullName>
    </submittedName>
</protein>
<sequence>MTAADGDSRLRGQPLQHLCPDRYGVRSGHKCFPVSFPMVLRWFLRRSYRPPFLSFFASFLDVLSAGPRVNWA</sequence>
<gene>
    <name evidence="1" type="ORF">FDG2_5800</name>
</gene>
<proteinExistence type="predicted"/>
<organism evidence="1 2">
    <name type="scientific">Candidatus Protofrankia californiensis</name>
    <dbReference type="NCBI Taxonomy" id="1839754"/>
    <lineage>
        <taxon>Bacteria</taxon>
        <taxon>Bacillati</taxon>
        <taxon>Actinomycetota</taxon>
        <taxon>Actinomycetes</taxon>
        <taxon>Frankiales</taxon>
        <taxon>Frankiaceae</taxon>
        <taxon>Protofrankia</taxon>
    </lineage>
</organism>
<dbReference type="AlphaFoldDB" id="A0A1C3PFN4"/>
<dbReference type="Proteomes" id="UP000199013">
    <property type="component" value="Unassembled WGS sequence"/>
</dbReference>
<dbReference type="EMBL" id="FLUV01002395">
    <property type="protein sequence ID" value="SBW28641.1"/>
    <property type="molecule type" value="Genomic_DNA"/>
</dbReference>
<evidence type="ECO:0000313" key="2">
    <source>
        <dbReference type="Proteomes" id="UP000199013"/>
    </source>
</evidence>